<feature type="transmembrane region" description="Helical" evidence="8">
    <location>
        <begin position="354"/>
        <end position="380"/>
    </location>
</feature>
<comment type="similarity">
    <text evidence="2">Belongs to the DcuC/DcuD transporter (TC 2.A.61) family.</text>
</comment>
<dbReference type="InterPro" id="IPR004669">
    <property type="entry name" value="C4_dicarb_anaerob_car"/>
</dbReference>
<feature type="transmembrane region" description="Helical" evidence="8">
    <location>
        <begin position="153"/>
        <end position="173"/>
    </location>
</feature>
<feature type="transmembrane region" description="Helical" evidence="8">
    <location>
        <begin position="313"/>
        <end position="334"/>
    </location>
</feature>
<comment type="subcellular location">
    <subcellularLocation>
        <location evidence="1">Cell membrane</location>
        <topology evidence="1">Multi-pass membrane protein</topology>
    </subcellularLocation>
</comment>
<keyword evidence="6 8" id="KW-1133">Transmembrane helix</keyword>
<evidence type="ECO:0000256" key="8">
    <source>
        <dbReference type="SAM" id="Phobius"/>
    </source>
</evidence>
<dbReference type="InterPro" id="IPR018385">
    <property type="entry name" value="C4_dicarb_anaerob_car-like"/>
</dbReference>
<dbReference type="PANTHER" id="PTHR42002:SF2">
    <property type="entry name" value="ANAEROBIC C4-DICARBOXYLATE TRANSPORTER DCUC-RELATED"/>
    <property type="match status" value="1"/>
</dbReference>
<keyword evidence="7 8" id="KW-0472">Membrane</keyword>
<feature type="transmembrane region" description="Helical" evidence="8">
    <location>
        <begin position="273"/>
        <end position="292"/>
    </location>
</feature>
<feature type="transmembrane region" description="Helical" evidence="8">
    <location>
        <begin position="437"/>
        <end position="455"/>
    </location>
</feature>
<sequence length="456" mass="49565">MIDCILAVIILVITGWAIAKNYDAKVVLFAAGLVMLYLALIGGNDVLGAKATSGLAWADPFKVIREQFVRQFSNAGLIILTLFGFAAYMSHIGANDMVIKVLTKPLSKIKHPALLIPLVFWIGTCLQIIIPSAASLAVILMATLYPVLRAAGLSTLTAAALIATTATIVPTPLGGDNVVAARVLGFENVVDYVFYHCAPITIPALFVMGIVHYFWQTYLDKRQRSELEVLNQESMIEENRPEKNTPIWYSIFPVLPLFLVIFFWVFFRKAKVGLVEITLFSLVPAVVSELVRNKNAKETMKDLRLFFNGMGDGFSKVVVLIVAAATMVAGLRALGLIDAISRSVSDFENAKAGLMLAFSAITGLITFISGSGNAAFYSFIEIIPQIAEKAGLDPIMVALPMQCMSNLFRSMSPVAAVVIIVSASIKVNPLVLVKRTWVPLMAGVLTVLLLSFLKYI</sequence>
<dbReference type="GO" id="GO:0005886">
    <property type="term" value="C:plasma membrane"/>
    <property type="evidence" value="ECO:0007669"/>
    <property type="project" value="UniProtKB-SubCell"/>
</dbReference>
<evidence type="ECO:0000256" key="4">
    <source>
        <dbReference type="ARBA" id="ARBA00022475"/>
    </source>
</evidence>
<evidence type="ECO:0000256" key="1">
    <source>
        <dbReference type="ARBA" id="ARBA00004651"/>
    </source>
</evidence>
<evidence type="ECO:0000256" key="6">
    <source>
        <dbReference type="ARBA" id="ARBA00022989"/>
    </source>
</evidence>
<evidence type="ECO:0000313" key="10">
    <source>
        <dbReference type="Proteomes" id="UP000214610"/>
    </source>
</evidence>
<feature type="transmembrane region" description="Helical" evidence="8">
    <location>
        <begin position="193"/>
        <end position="215"/>
    </location>
</feature>
<keyword evidence="5 8" id="KW-0812">Transmembrane</keyword>
<accession>A0A227KIC5</accession>
<keyword evidence="4" id="KW-1003">Cell membrane</keyword>
<dbReference type="AlphaFoldDB" id="A0A227KIC5"/>
<evidence type="ECO:0000313" key="9">
    <source>
        <dbReference type="EMBL" id="OXE47714.1"/>
    </source>
</evidence>
<dbReference type="GeneID" id="78362745"/>
<dbReference type="EMBL" id="NHMP01000004">
    <property type="protein sequence ID" value="OXE47714.1"/>
    <property type="molecule type" value="Genomic_DNA"/>
</dbReference>
<dbReference type="GO" id="GO:0015556">
    <property type="term" value="F:C4-dicarboxylate transmembrane transporter activity"/>
    <property type="evidence" value="ECO:0007669"/>
    <property type="project" value="InterPro"/>
</dbReference>
<name>A0A227KIC5_9BURK</name>
<feature type="transmembrane region" description="Helical" evidence="8">
    <location>
        <begin position="29"/>
        <end position="51"/>
    </location>
</feature>
<dbReference type="Proteomes" id="UP000214610">
    <property type="component" value="Unassembled WGS sequence"/>
</dbReference>
<dbReference type="Pfam" id="PF03606">
    <property type="entry name" value="DcuC"/>
    <property type="match status" value="1"/>
</dbReference>
<protein>
    <submittedName>
        <fullName evidence="9">C4-dicarboxylate ABC transporter</fullName>
    </submittedName>
</protein>
<evidence type="ECO:0000256" key="7">
    <source>
        <dbReference type="ARBA" id="ARBA00023136"/>
    </source>
</evidence>
<gene>
    <name evidence="9" type="ORF">ADH67_08010</name>
</gene>
<comment type="caution">
    <text evidence="9">The sequence shown here is derived from an EMBL/GenBank/DDBJ whole genome shotgun (WGS) entry which is preliminary data.</text>
</comment>
<proteinExistence type="inferred from homology"/>
<reference evidence="10" key="1">
    <citation type="submission" date="2017-05" db="EMBL/GenBank/DDBJ databases">
        <title>Improved OligoMM genomes.</title>
        <authorList>
            <person name="Garzetti D."/>
        </authorList>
    </citation>
    <scope>NUCLEOTIDE SEQUENCE [LARGE SCALE GENOMIC DNA]</scope>
    <source>
        <strain evidence="10">YL45</strain>
    </source>
</reference>
<organism evidence="9 10">
    <name type="scientific">Turicimonas muris</name>
    <dbReference type="NCBI Taxonomy" id="1796652"/>
    <lineage>
        <taxon>Bacteria</taxon>
        <taxon>Pseudomonadati</taxon>
        <taxon>Pseudomonadota</taxon>
        <taxon>Betaproteobacteria</taxon>
        <taxon>Burkholderiales</taxon>
        <taxon>Sutterellaceae</taxon>
        <taxon>Turicimonas</taxon>
    </lineage>
</organism>
<dbReference type="RefSeq" id="WP_066595214.1">
    <property type="nucleotide sequence ID" value="NZ_CAJTBZ010000002.1"/>
</dbReference>
<dbReference type="NCBIfam" id="TIGR00771">
    <property type="entry name" value="DcuC"/>
    <property type="match status" value="1"/>
</dbReference>
<feature type="transmembrane region" description="Helical" evidence="8">
    <location>
        <begin position="406"/>
        <end position="425"/>
    </location>
</feature>
<evidence type="ECO:0000256" key="3">
    <source>
        <dbReference type="ARBA" id="ARBA00022448"/>
    </source>
</evidence>
<feature type="transmembrane region" description="Helical" evidence="8">
    <location>
        <begin position="247"/>
        <end position="267"/>
    </location>
</feature>
<keyword evidence="3" id="KW-0813">Transport</keyword>
<dbReference type="PANTHER" id="PTHR42002">
    <property type="entry name" value="ANAEROBIC C4-DICARBOXYLATE TRANSPORTER DCUC-RELATED"/>
    <property type="match status" value="1"/>
</dbReference>
<evidence type="ECO:0000256" key="5">
    <source>
        <dbReference type="ARBA" id="ARBA00022692"/>
    </source>
</evidence>
<dbReference type="NCBIfam" id="NF037994">
    <property type="entry name" value="DcuC_1"/>
    <property type="match status" value="1"/>
</dbReference>
<keyword evidence="10" id="KW-1185">Reference proteome</keyword>
<feature type="transmembrane region" description="Helical" evidence="8">
    <location>
        <begin position="114"/>
        <end position="141"/>
    </location>
</feature>
<feature type="transmembrane region" description="Helical" evidence="8">
    <location>
        <begin position="72"/>
        <end position="94"/>
    </location>
</feature>
<evidence type="ECO:0000256" key="2">
    <source>
        <dbReference type="ARBA" id="ARBA00005275"/>
    </source>
</evidence>